<dbReference type="SUPFAM" id="SSF52540">
    <property type="entry name" value="P-loop containing nucleoside triphosphate hydrolases"/>
    <property type="match status" value="1"/>
</dbReference>
<evidence type="ECO:0000256" key="3">
    <source>
        <dbReference type="ARBA" id="ARBA00022448"/>
    </source>
</evidence>
<evidence type="ECO:0000256" key="2">
    <source>
        <dbReference type="ARBA" id="ARBA00005417"/>
    </source>
</evidence>
<dbReference type="InterPro" id="IPR003439">
    <property type="entry name" value="ABC_transporter-like_ATP-bd"/>
</dbReference>
<feature type="domain" description="ABC transporter" evidence="8">
    <location>
        <begin position="3"/>
        <end position="241"/>
    </location>
</feature>
<dbReference type="SMART" id="SM00382">
    <property type="entry name" value="AAA"/>
    <property type="match status" value="1"/>
</dbReference>
<accession>A0ABS5HKJ3</accession>
<evidence type="ECO:0000256" key="6">
    <source>
        <dbReference type="ARBA" id="ARBA00022840"/>
    </source>
</evidence>
<evidence type="ECO:0000259" key="8">
    <source>
        <dbReference type="PROSITE" id="PS50893"/>
    </source>
</evidence>
<keyword evidence="4" id="KW-1003">Cell membrane</keyword>
<reference evidence="9 10" key="1">
    <citation type="submission" date="2021-04" db="EMBL/GenBank/DDBJ databases">
        <title>Molecular and phenotypic characterization and identification of bacterial isolates recovered from the Anatolian ground squirrels (Spermophilus xanthoprymnus) and which have the potential to form a new species in the Campylobacter genus.</title>
        <authorList>
            <person name="Aydin F."/>
            <person name="Abay S."/>
            <person name="Kayman T."/>
            <person name="Karakaya E."/>
            <person name="Mustak H.K."/>
            <person name="Mustak I.B."/>
            <person name="Bilgin N."/>
            <person name="Duzler A."/>
            <person name="Sahin O."/>
            <person name="Guran O."/>
            <person name="Saticioglu I.B."/>
        </authorList>
    </citation>
    <scope>NUCLEOTIDE SEQUENCE [LARGE SCALE GENOMIC DNA]</scope>
    <source>
        <strain evidence="10">faydin-G24</strain>
    </source>
</reference>
<evidence type="ECO:0000256" key="4">
    <source>
        <dbReference type="ARBA" id="ARBA00022475"/>
    </source>
</evidence>
<evidence type="ECO:0000256" key="1">
    <source>
        <dbReference type="ARBA" id="ARBA00004202"/>
    </source>
</evidence>
<dbReference type="GO" id="GO:0005524">
    <property type="term" value="F:ATP binding"/>
    <property type="evidence" value="ECO:0007669"/>
    <property type="project" value="UniProtKB-KW"/>
</dbReference>
<dbReference type="PIRSF" id="PIRSF039085">
    <property type="entry name" value="ABC_ATPase_HisP"/>
    <property type="match status" value="1"/>
</dbReference>
<dbReference type="PANTHER" id="PTHR43166">
    <property type="entry name" value="AMINO ACID IMPORT ATP-BINDING PROTEIN"/>
    <property type="match status" value="1"/>
</dbReference>
<keyword evidence="10" id="KW-1185">Reference proteome</keyword>
<dbReference type="InterPro" id="IPR017871">
    <property type="entry name" value="ABC_transporter-like_CS"/>
</dbReference>
<dbReference type="EMBL" id="JAGSSW010000006">
    <property type="protein sequence ID" value="MBR8464172.1"/>
    <property type="molecule type" value="Genomic_DNA"/>
</dbReference>
<dbReference type="InterPro" id="IPR027417">
    <property type="entry name" value="P-loop_NTPase"/>
</dbReference>
<gene>
    <name evidence="9" type="ORF">KDD93_06285</name>
</gene>
<dbReference type="InterPro" id="IPR050086">
    <property type="entry name" value="MetN_ABC_transporter-like"/>
</dbReference>
<dbReference type="PROSITE" id="PS00211">
    <property type="entry name" value="ABC_TRANSPORTER_1"/>
    <property type="match status" value="1"/>
</dbReference>
<keyword evidence="5" id="KW-0547">Nucleotide-binding</keyword>
<evidence type="ECO:0000256" key="7">
    <source>
        <dbReference type="ARBA" id="ARBA00023136"/>
    </source>
</evidence>
<protein>
    <submittedName>
        <fullName evidence="9">Amino acid ABC transporter ATP-binding protein</fullName>
    </submittedName>
</protein>
<dbReference type="Gene3D" id="3.40.50.300">
    <property type="entry name" value="P-loop containing nucleotide triphosphate hydrolases"/>
    <property type="match status" value="1"/>
</dbReference>
<name>A0ABS5HKJ3_9BACT</name>
<dbReference type="InterPro" id="IPR030679">
    <property type="entry name" value="ABC_ATPase_HisP-typ"/>
</dbReference>
<dbReference type="Proteomes" id="UP000682951">
    <property type="component" value="Unassembled WGS sequence"/>
</dbReference>
<dbReference type="InterPro" id="IPR003593">
    <property type="entry name" value="AAA+_ATPase"/>
</dbReference>
<sequence length="245" mass="27188">MSVKLANVSKFFDKHQVLRDISVEIYERQTTVIVGSSGSGKSTLLRCINLLEIPQSGELSLGNEFIKFDGKLSEKDILPFRRHTGMVFQGFHLFPHLNVLENIIEGPINVLKQDKQSAIKTARELLAKVGLSEKESAYPNRLSGGQAQRVAIARALAMDPYFLLLDEPTSALDPELEAEVLKTIVSLSSEHKSLIIVTHNMAFARKAADRILFLDGGVIAFDGSPDEFFESSNERIVKFISAMKI</sequence>
<dbReference type="PROSITE" id="PS50893">
    <property type="entry name" value="ABC_TRANSPORTER_2"/>
    <property type="match status" value="1"/>
</dbReference>
<comment type="similarity">
    <text evidence="2">Belongs to the ABC transporter superfamily.</text>
</comment>
<comment type="caution">
    <text evidence="9">The sequence shown here is derived from an EMBL/GenBank/DDBJ whole genome shotgun (WGS) entry which is preliminary data.</text>
</comment>
<evidence type="ECO:0000313" key="10">
    <source>
        <dbReference type="Proteomes" id="UP000682951"/>
    </source>
</evidence>
<keyword evidence="6 9" id="KW-0067">ATP-binding</keyword>
<dbReference type="Pfam" id="PF00005">
    <property type="entry name" value="ABC_tran"/>
    <property type="match status" value="1"/>
</dbReference>
<keyword evidence="3" id="KW-0813">Transport</keyword>
<evidence type="ECO:0000313" key="9">
    <source>
        <dbReference type="EMBL" id="MBR8464172.1"/>
    </source>
</evidence>
<organism evidence="9 10">
    <name type="scientific">Campylobacter anatolicus</name>
    <dbReference type="NCBI Taxonomy" id="2829105"/>
    <lineage>
        <taxon>Bacteria</taxon>
        <taxon>Pseudomonadati</taxon>
        <taxon>Campylobacterota</taxon>
        <taxon>Epsilonproteobacteria</taxon>
        <taxon>Campylobacterales</taxon>
        <taxon>Campylobacteraceae</taxon>
        <taxon>Campylobacter</taxon>
    </lineage>
</organism>
<dbReference type="PANTHER" id="PTHR43166:SF35">
    <property type="entry name" value="L-CYSTINE IMPORT ATP-BINDING PROTEIN TCYN"/>
    <property type="match status" value="1"/>
</dbReference>
<evidence type="ECO:0000256" key="5">
    <source>
        <dbReference type="ARBA" id="ARBA00022741"/>
    </source>
</evidence>
<keyword evidence="7" id="KW-0472">Membrane</keyword>
<dbReference type="RefSeq" id="WP_212142135.1">
    <property type="nucleotide sequence ID" value="NZ_JAGSSW010000006.1"/>
</dbReference>
<comment type="subcellular location">
    <subcellularLocation>
        <location evidence="1">Cell membrane</location>
        <topology evidence="1">Peripheral membrane protein</topology>
    </subcellularLocation>
</comment>
<proteinExistence type="inferred from homology"/>